<feature type="domain" description="Protein kinase" evidence="2">
    <location>
        <begin position="73"/>
        <end position="405"/>
    </location>
</feature>
<feature type="repeat" description="ANK" evidence="1">
    <location>
        <begin position="762"/>
        <end position="797"/>
    </location>
</feature>
<evidence type="ECO:0000313" key="3">
    <source>
        <dbReference type="EMBL" id="SPO05336.1"/>
    </source>
</evidence>
<protein>
    <recommendedName>
        <fullName evidence="2">Protein kinase domain-containing protein</fullName>
    </recommendedName>
</protein>
<dbReference type="Gene3D" id="1.25.40.20">
    <property type="entry name" value="Ankyrin repeat-containing domain"/>
    <property type="match status" value="2"/>
</dbReference>
<sequence length="901" mass="100068">MDYSGYSDYGYSVDASHRSDGAATADERSGTDNPNSHFDIQSFLATALHHNADEEEEWATLVFLSIHLGPWNMFLPRNVYSGASFCVTLLPRRFLIRQTTANLHYFHWVRRLVAIKAPKLGPDDQFSHNFKLLRSLTKEYQILKTEPLAKHKNIVTAYGCCWQTLPTGPAQPTPALILEGTKFGDLLKFRSSRSLTLRERLGLCMDITSALSALHTHGVIHGDLKPNNILIFNSWRIGYTAKVADFGSAILFSQTNGPCRPPPGTRAYRAPECGDESVRLGQDGLVKTDLFSLGITLAFLLVGSHIVDGIMTMPESDLQSLKEENRLAAWIFALGHNDSTQVAVPIKANDFLSWNESSIFADYNVASWFMYLCDALLAADARERPESAEHATMALRYMLRDHLHFLLPRKQEHASKVDGPALKPNFWVKMSDIMEMSKAKIRKLSGEHVPSRATISKREIEAISHCCGRTRSYLKEAKFIIEVNTGKKFRWKRHLKEWRAINSRSLSRRTLIPASVVHLADRMAGYVEESIGGEPSQESTIFWLLPRSVMDLLENQLLQDATDPRNSDSDRASAAYEYAIVIINSKDPTKSRIDNALELLEFAAGNGQVEAQACVGRLSDVFGRPLVASQDEEIEWLLAATRAGSATAQKRFRQLNAVRFNAAIHNIRQENGVICPWLNQALLDKSRRMQQTGELSALIDEAALTGNVELLLKIPPELPQEAYEGENVLGETPLIMACRGGHRLVVDILLARGVNAAHATEYGVTALHFLSAFSDDDIPVVASALLQHGAELDKVCKRELMYKELYDSPFGHSGGTPLLWAVVAGNQCAVRVLLALGADPFVIHQHPRKPGGHAFGESPITRAVTFHQADLLEILLSRSGGDSDLRNRLTSECAEPHSRAT</sequence>
<dbReference type="Proteomes" id="UP001187682">
    <property type="component" value="Unassembled WGS sequence"/>
</dbReference>
<dbReference type="AlphaFoldDB" id="A0AAE8N2Q0"/>
<evidence type="ECO:0000256" key="1">
    <source>
        <dbReference type="PROSITE-ProRule" id="PRU00023"/>
    </source>
</evidence>
<gene>
    <name evidence="3" type="ORF">DNG_08023</name>
</gene>
<dbReference type="EMBL" id="ONZQ02000012">
    <property type="protein sequence ID" value="SPO05336.1"/>
    <property type="molecule type" value="Genomic_DNA"/>
</dbReference>
<dbReference type="SMART" id="SM00248">
    <property type="entry name" value="ANK"/>
    <property type="match status" value="4"/>
</dbReference>
<dbReference type="InterPro" id="IPR011009">
    <property type="entry name" value="Kinase-like_dom_sf"/>
</dbReference>
<dbReference type="InterPro" id="IPR050167">
    <property type="entry name" value="Ser_Thr_protein_kinase"/>
</dbReference>
<name>A0AAE8N2Q0_9PEZI</name>
<dbReference type="SMART" id="SM00220">
    <property type="entry name" value="S_TKc"/>
    <property type="match status" value="1"/>
</dbReference>
<reference evidence="3" key="1">
    <citation type="submission" date="2018-03" db="EMBL/GenBank/DDBJ databases">
        <authorList>
            <person name="Guldener U."/>
        </authorList>
    </citation>
    <scope>NUCLEOTIDE SEQUENCE</scope>
</reference>
<dbReference type="GO" id="GO:0005524">
    <property type="term" value="F:ATP binding"/>
    <property type="evidence" value="ECO:0007669"/>
    <property type="project" value="InterPro"/>
</dbReference>
<proteinExistence type="predicted"/>
<dbReference type="SUPFAM" id="SSF56112">
    <property type="entry name" value="Protein kinase-like (PK-like)"/>
    <property type="match status" value="1"/>
</dbReference>
<evidence type="ECO:0000259" key="2">
    <source>
        <dbReference type="PROSITE" id="PS50011"/>
    </source>
</evidence>
<dbReference type="PROSITE" id="PS50297">
    <property type="entry name" value="ANK_REP_REGION"/>
    <property type="match status" value="2"/>
</dbReference>
<dbReference type="SUPFAM" id="SSF48403">
    <property type="entry name" value="Ankyrin repeat"/>
    <property type="match status" value="1"/>
</dbReference>
<comment type="caution">
    <text evidence="3">The sequence shown here is derived from an EMBL/GenBank/DDBJ whole genome shotgun (WGS) entry which is preliminary data.</text>
</comment>
<dbReference type="GO" id="GO:0004672">
    <property type="term" value="F:protein kinase activity"/>
    <property type="evidence" value="ECO:0007669"/>
    <property type="project" value="InterPro"/>
</dbReference>
<keyword evidence="1" id="KW-0040">ANK repeat</keyword>
<dbReference type="Gene3D" id="1.10.510.10">
    <property type="entry name" value="Transferase(Phosphotransferase) domain 1"/>
    <property type="match status" value="1"/>
</dbReference>
<organism evidence="3 4">
    <name type="scientific">Cephalotrichum gorgonifer</name>
    <dbReference type="NCBI Taxonomy" id="2041049"/>
    <lineage>
        <taxon>Eukaryota</taxon>
        <taxon>Fungi</taxon>
        <taxon>Dikarya</taxon>
        <taxon>Ascomycota</taxon>
        <taxon>Pezizomycotina</taxon>
        <taxon>Sordariomycetes</taxon>
        <taxon>Hypocreomycetidae</taxon>
        <taxon>Microascales</taxon>
        <taxon>Microascaceae</taxon>
        <taxon>Cephalotrichum</taxon>
    </lineage>
</organism>
<keyword evidence="4" id="KW-1185">Reference proteome</keyword>
<accession>A0AAE8N2Q0</accession>
<dbReference type="GO" id="GO:0005737">
    <property type="term" value="C:cytoplasm"/>
    <property type="evidence" value="ECO:0007669"/>
    <property type="project" value="TreeGrafter"/>
</dbReference>
<feature type="repeat" description="ANK" evidence="1">
    <location>
        <begin position="813"/>
        <end position="845"/>
    </location>
</feature>
<dbReference type="PROSITE" id="PS00108">
    <property type="entry name" value="PROTEIN_KINASE_ST"/>
    <property type="match status" value="1"/>
</dbReference>
<dbReference type="PANTHER" id="PTHR23257">
    <property type="entry name" value="SERINE-THREONINE PROTEIN KINASE"/>
    <property type="match status" value="1"/>
</dbReference>
<dbReference type="Pfam" id="PF12796">
    <property type="entry name" value="Ank_2"/>
    <property type="match status" value="1"/>
</dbReference>
<dbReference type="PROSITE" id="PS50011">
    <property type="entry name" value="PROTEIN_KINASE_DOM"/>
    <property type="match status" value="1"/>
</dbReference>
<dbReference type="PANTHER" id="PTHR23257:SF963">
    <property type="entry name" value="AT08303P"/>
    <property type="match status" value="1"/>
</dbReference>
<dbReference type="InterPro" id="IPR008271">
    <property type="entry name" value="Ser/Thr_kinase_AS"/>
</dbReference>
<dbReference type="PROSITE" id="PS50088">
    <property type="entry name" value="ANK_REPEAT"/>
    <property type="match status" value="3"/>
</dbReference>
<dbReference type="InterPro" id="IPR000719">
    <property type="entry name" value="Prot_kinase_dom"/>
</dbReference>
<dbReference type="InterPro" id="IPR002110">
    <property type="entry name" value="Ankyrin_rpt"/>
</dbReference>
<feature type="repeat" description="ANK" evidence="1">
    <location>
        <begin position="729"/>
        <end position="761"/>
    </location>
</feature>
<dbReference type="InterPro" id="IPR036770">
    <property type="entry name" value="Ankyrin_rpt-contain_sf"/>
</dbReference>
<dbReference type="GO" id="GO:0007165">
    <property type="term" value="P:signal transduction"/>
    <property type="evidence" value="ECO:0007669"/>
    <property type="project" value="TreeGrafter"/>
</dbReference>
<dbReference type="Pfam" id="PF00069">
    <property type="entry name" value="Pkinase"/>
    <property type="match status" value="1"/>
</dbReference>
<evidence type="ECO:0000313" key="4">
    <source>
        <dbReference type="Proteomes" id="UP001187682"/>
    </source>
</evidence>